<dbReference type="Gene3D" id="3.40.50.1460">
    <property type="match status" value="1"/>
</dbReference>
<accession>A0A8H7ADG7</accession>
<dbReference type="InterPro" id="IPR011600">
    <property type="entry name" value="Pept_C14_caspase"/>
</dbReference>
<comment type="caution">
    <text evidence="3">The sequence shown here is derived from an EMBL/GenBank/DDBJ whole genome shotgun (WGS) entry which is preliminary data.</text>
</comment>
<sequence>MASRGSSTEQSTSAAGRQEEGPNTDPSLPNHAYCHQPMGSECVEERHSLQRDDARLKAVWSKEMGDAGERSVYRTVSVLLISWDDEAGDLKTEEEVQKLTHVLKDRYHFDVDDKRLNVEKSAQIQLNQHLGNFVGDKHDECGLLIIYYAGHGFPGNAGELTLTGNRNPAHHDSEKKKRLNEIVWHRAENLIRDSLGDVLVIFDCCAAGNLGRDITVRGPWPRRTFEFLGATSAGTTTPEPGPSSFTTALIWAFEQLSTVEGFTTSELLQKTTQAPNFPPMQVPVHHDRDKPSLRKIVISPLLRDQKAQTEIAAKESNTPAVRLEFLDLRMLLSCHPTEENITEIARTLKDMLKTKSLSIARHIEWGKLSAIEGSAVSFPNVVRSVSYIKRWSRRRSETANKNGLKAEEHCNGRISSSTPSVTSPPSPGPHRKRRRGQ</sequence>
<feature type="compositionally biased region" description="Basic and acidic residues" evidence="1">
    <location>
        <begin position="396"/>
        <end position="411"/>
    </location>
</feature>
<evidence type="ECO:0000259" key="2">
    <source>
        <dbReference type="Pfam" id="PF00656"/>
    </source>
</evidence>
<reference evidence="3" key="1">
    <citation type="submission" date="2020-02" db="EMBL/GenBank/DDBJ databases">
        <authorList>
            <person name="Palmer J.M."/>
        </authorList>
    </citation>
    <scope>NUCLEOTIDE SEQUENCE</scope>
    <source>
        <strain evidence="3">EPUS1.4</strain>
        <tissue evidence="3">Thallus</tissue>
    </source>
</reference>
<evidence type="ECO:0000313" key="3">
    <source>
        <dbReference type="EMBL" id="KAF7506054.1"/>
    </source>
</evidence>
<organism evidence="3 4">
    <name type="scientific">Endocarpon pusillum</name>
    <dbReference type="NCBI Taxonomy" id="364733"/>
    <lineage>
        <taxon>Eukaryota</taxon>
        <taxon>Fungi</taxon>
        <taxon>Dikarya</taxon>
        <taxon>Ascomycota</taxon>
        <taxon>Pezizomycotina</taxon>
        <taxon>Eurotiomycetes</taxon>
        <taxon>Chaetothyriomycetidae</taxon>
        <taxon>Verrucariales</taxon>
        <taxon>Verrucariaceae</taxon>
        <taxon>Endocarpon</taxon>
    </lineage>
</organism>
<dbReference type="AlphaFoldDB" id="A0A8H7ADG7"/>
<dbReference type="Proteomes" id="UP000606974">
    <property type="component" value="Unassembled WGS sequence"/>
</dbReference>
<dbReference type="EMBL" id="JAACFV010000095">
    <property type="protein sequence ID" value="KAF7506054.1"/>
    <property type="molecule type" value="Genomic_DNA"/>
</dbReference>
<name>A0A8H7ADG7_9EURO</name>
<evidence type="ECO:0000313" key="4">
    <source>
        <dbReference type="Proteomes" id="UP000606974"/>
    </source>
</evidence>
<evidence type="ECO:0000256" key="1">
    <source>
        <dbReference type="SAM" id="MobiDB-lite"/>
    </source>
</evidence>
<dbReference type="Pfam" id="PF00656">
    <property type="entry name" value="Peptidase_C14"/>
    <property type="match status" value="1"/>
</dbReference>
<gene>
    <name evidence="3" type="ORF">GJ744_012301</name>
</gene>
<dbReference type="OrthoDB" id="4157287at2759"/>
<protein>
    <recommendedName>
        <fullName evidence="2">Peptidase C14 caspase domain-containing protein</fullName>
    </recommendedName>
</protein>
<dbReference type="GO" id="GO:0004197">
    <property type="term" value="F:cysteine-type endopeptidase activity"/>
    <property type="evidence" value="ECO:0007669"/>
    <property type="project" value="InterPro"/>
</dbReference>
<feature type="region of interest" description="Disordered" evidence="1">
    <location>
        <begin position="396"/>
        <end position="437"/>
    </location>
</feature>
<dbReference type="GO" id="GO:0006508">
    <property type="term" value="P:proteolysis"/>
    <property type="evidence" value="ECO:0007669"/>
    <property type="project" value="InterPro"/>
</dbReference>
<feature type="region of interest" description="Disordered" evidence="1">
    <location>
        <begin position="1"/>
        <end position="35"/>
    </location>
</feature>
<keyword evidence="4" id="KW-1185">Reference proteome</keyword>
<feature type="domain" description="Peptidase C14 caspase" evidence="2">
    <location>
        <begin position="92"/>
        <end position="257"/>
    </location>
</feature>
<feature type="compositionally biased region" description="Polar residues" evidence="1">
    <location>
        <begin position="1"/>
        <end position="15"/>
    </location>
</feature>
<proteinExistence type="predicted"/>